<proteinExistence type="predicted"/>
<evidence type="ECO:0000313" key="4">
    <source>
        <dbReference type="EMBL" id="BBZ19024.1"/>
    </source>
</evidence>
<dbReference type="Proteomes" id="UP000466187">
    <property type="component" value="Chromosome"/>
</dbReference>
<dbReference type="EMBL" id="AP022608">
    <property type="protein sequence ID" value="BBZ19024.1"/>
    <property type="molecule type" value="Genomic_DNA"/>
</dbReference>
<accession>A0A7I7WNA6</accession>
<dbReference type="GO" id="GO:0005615">
    <property type="term" value="C:extracellular space"/>
    <property type="evidence" value="ECO:0007669"/>
    <property type="project" value="InterPro"/>
</dbReference>
<evidence type="ECO:0000313" key="5">
    <source>
        <dbReference type="Proteomes" id="UP000466187"/>
    </source>
</evidence>
<dbReference type="InterPro" id="IPR015250">
    <property type="entry name" value="MPT63-like"/>
</dbReference>
<dbReference type="InterPro" id="IPR029050">
    <property type="entry name" value="Immunoprotect_excell_Ig-like"/>
</dbReference>
<dbReference type="Gene3D" id="2.60.40.1240">
    <property type="match status" value="1"/>
</dbReference>
<protein>
    <recommendedName>
        <fullName evidence="3">MPT63-like domain-containing protein</fullName>
    </recommendedName>
</protein>
<dbReference type="Pfam" id="PF09167">
    <property type="entry name" value="DUF1942"/>
    <property type="match status" value="1"/>
</dbReference>
<organism evidence="4 5">
    <name type="scientific">Mycolicibacterium gadium</name>
    <name type="common">Mycobacterium gadium</name>
    <dbReference type="NCBI Taxonomy" id="1794"/>
    <lineage>
        <taxon>Bacteria</taxon>
        <taxon>Bacillati</taxon>
        <taxon>Actinomycetota</taxon>
        <taxon>Actinomycetes</taxon>
        <taxon>Mycobacteriales</taxon>
        <taxon>Mycobacteriaceae</taxon>
        <taxon>Mycolicibacterium</taxon>
    </lineage>
</organism>
<keyword evidence="2" id="KW-0472">Membrane</keyword>
<reference evidence="4 5" key="1">
    <citation type="journal article" date="2019" name="Emerg. Microbes Infect.">
        <title>Comprehensive subspecies identification of 175 nontuberculous mycobacteria species based on 7547 genomic profiles.</title>
        <authorList>
            <person name="Matsumoto Y."/>
            <person name="Kinjo T."/>
            <person name="Motooka D."/>
            <person name="Nabeya D."/>
            <person name="Jung N."/>
            <person name="Uechi K."/>
            <person name="Horii T."/>
            <person name="Iida T."/>
            <person name="Fujita J."/>
            <person name="Nakamura S."/>
        </authorList>
    </citation>
    <scope>NUCLEOTIDE SEQUENCE [LARGE SCALE GENOMIC DNA]</scope>
    <source>
        <strain evidence="4 5">JCM 12688</strain>
    </source>
</reference>
<dbReference type="SUPFAM" id="SSF81982">
    <property type="entry name" value="Antigen MPT63/MPB63 (immunoprotective extracellular protein)"/>
    <property type="match status" value="1"/>
</dbReference>
<dbReference type="KEGG" id="mgad:MGAD_33590"/>
<dbReference type="AlphaFoldDB" id="A0A7I7WNA6"/>
<name>A0A7I7WNA6_MYCGU</name>
<feature type="transmembrane region" description="Helical" evidence="2">
    <location>
        <begin position="20"/>
        <end position="41"/>
    </location>
</feature>
<gene>
    <name evidence="4" type="ORF">MGAD_33590</name>
</gene>
<feature type="domain" description="MPT63-like" evidence="3">
    <location>
        <begin position="49"/>
        <end position="168"/>
    </location>
</feature>
<evidence type="ECO:0000256" key="2">
    <source>
        <dbReference type="SAM" id="Phobius"/>
    </source>
</evidence>
<evidence type="ECO:0000259" key="3">
    <source>
        <dbReference type="Pfam" id="PF09167"/>
    </source>
</evidence>
<sequence length="199" mass="20632">MMGGQWPGPPTKKEQGVRKFYLTAVFAAIAAIVGVSFAGVATAAEDCAHRFGSHQQVADGGGMQDWSVTDLKKSGDVAPGFPVAGQLWEATATVTSISGTSTPVIPNFAATSDGGSYPVLWQVASPHGISPVSLAQGQTSTGKIYFDVTGGDPMAVTYTAGGAKPLMWCCDESMMMMPMDKCTCCADMKEPCPCCAGKM</sequence>
<evidence type="ECO:0000256" key="1">
    <source>
        <dbReference type="ARBA" id="ARBA00022729"/>
    </source>
</evidence>
<keyword evidence="1" id="KW-0732">Signal</keyword>
<keyword evidence="2" id="KW-0812">Transmembrane</keyword>
<keyword evidence="2" id="KW-1133">Transmembrane helix</keyword>